<reference evidence="6 7" key="1">
    <citation type="submission" date="2019-07" db="EMBL/GenBank/DDBJ databases">
        <title>De Novo Assembly of kiwifruit Actinidia rufa.</title>
        <authorList>
            <person name="Sugita-Konishi S."/>
            <person name="Sato K."/>
            <person name="Mori E."/>
            <person name="Abe Y."/>
            <person name="Kisaki G."/>
            <person name="Hamano K."/>
            <person name="Suezawa K."/>
            <person name="Otani M."/>
            <person name="Fukuda T."/>
            <person name="Manabe T."/>
            <person name="Gomi K."/>
            <person name="Tabuchi M."/>
            <person name="Akimitsu K."/>
            <person name="Kataoka I."/>
        </authorList>
    </citation>
    <scope>NUCLEOTIDE SEQUENCE [LARGE SCALE GENOMIC DNA]</scope>
    <source>
        <strain evidence="7">cv. Fuchu</strain>
    </source>
</reference>
<protein>
    <recommendedName>
        <fullName evidence="5">RING-CH-type domain-containing protein</fullName>
    </recommendedName>
</protein>
<dbReference type="EMBL" id="BJWL01000013">
    <property type="protein sequence ID" value="GFY99276.1"/>
    <property type="molecule type" value="Genomic_DNA"/>
</dbReference>
<organism evidence="6 7">
    <name type="scientific">Actinidia rufa</name>
    <dbReference type="NCBI Taxonomy" id="165716"/>
    <lineage>
        <taxon>Eukaryota</taxon>
        <taxon>Viridiplantae</taxon>
        <taxon>Streptophyta</taxon>
        <taxon>Embryophyta</taxon>
        <taxon>Tracheophyta</taxon>
        <taxon>Spermatophyta</taxon>
        <taxon>Magnoliopsida</taxon>
        <taxon>eudicotyledons</taxon>
        <taxon>Gunneridae</taxon>
        <taxon>Pentapetalae</taxon>
        <taxon>asterids</taxon>
        <taxon>Ericales</taxon>
        <taxon>Actinidiaceae</taxon>
        <taxon>Actinidia</taxon>
    </lineage>
</organism>
<evidence type="ECO:0000259" key="5">
    <source>
        <dbReference type="PROSITE" id="PS51292"/>
    </source>
</evidence>
<dbReference type="PROSITE" id="PS51292">
    <property type="entry name" value="ZF_RING_CH"/>
    <property type="match status" value="1"/>
</dbReference>
<keyword evidence="7" id="KW-1185">Reference proteome</keyword>
<keyword evidence="2" id="KW-0863">Zinc-finger</keyword>
<keyword evidence="1" id="KW-0479">Metal-binding</keyword>
<dbReference type="PANTHER" id="PTHR46214:SF8">
    <property type="entry name" value="RING_FYVE_PHD ZINC FINGER SUPERFAMILY PROTEIN"/>
    <property type="match status" value="1"/>
</dbReference>
<feature type="compositionally biased region" description="Basic and acidic residues" evidence="4">
    <location>
        <begin position="86"/>
        <end position="96"/>
    </location>
</feature>
<evidence type="ECO:0000313" key="6">
    <source>
        <dbReference type="EMBL" id="GFY99276.1"/>
    </source>
</evidence>
<dbReference type="Pfam" id="PF12906">
    <property type="entry name" value="RINGv"/>
    <property type="match status" value="1"/>
</dbReference>
<gene>
    <name evidence="6" type="ORF">Acr_13g0006770</name>
</gene>
<dbReference type="CDD" id="cd16495">
    <property type="entry name" value="RING_CH-C4HC3_MARCH"/>
    <property type="match status" value="1"/>
</dbReference>
<evidence type="ECO:0000256" key="3">
    <source>
        <dbReference type="ARBA" id="ARBA00022833"/>
    </source>
</evidence>
<accession>A0A7J0FLK6</accession>
<dbReference type="SMART" id="SM00744">
    <property type="entry name" value="RINGv"/>
    <property type="match status" value="1"/>
</dbReference>
<evidence type="ECO:0000256" key="4">
    <source>
        <dbReference type="SAM" id="MobiDB-lite"/>
    </source>
</evidence>
<evidence type="ECO:0000256" key="2">
    <source>
        <dbReference type="ARBA" id="ARBA00022771"/>
    </source>
</evidence>
<keyword evidence="3" id="KW-0862">Zinc</keyword>
<name>A0A7J0FLK6_9ERIC</name>
<feature type="region of interest" description="Disordered" evidence="4">
    <location>
        <begin position="45"/>
        <end position="109"/>
    </location>
</feature>
<evidence type="ECO:0000313" key="7">
    <source>
        <dbReference type="Proteomes" id="UP000585474"/>
    </source>
</evidence>
<dbReference type="OrthoDB" id="1734943at2759"/>
<dbReference type="PANTHER" id="PTHR46214">
    <property type="entry name" value="ZINC FINGER, RING-CH-TYPE"/>
    <property type="match status" value="1"/>
</dbReference>
<feature type="compositionally biased region" description="Polar residues" evidence="4">
    <location>
        <begin position="158"/>
        <end position="170"/>
    </location>
</feature>
<dbReference type="GO" id="GO:0008270">
    <property type="term" value="F:zinc ion binding"/>
    <property type="evidence" value="ECO:0007669"/>
    <property type="project" value="UniProtKB-KW"/>
</dbReference>
<dbReference type="Proteomes" id="UP000585474">
    <property type="component" value="Unassembled WGS sequence"/>
</dbReference>
<dbReference type="InterPro" id="IPR011016">
    <property type="entry name" value="Znf_RING-CH"/>
</dbReference>
<feature type="domain" description="RING-CH-type" evidence="5">
    <location>
        <begin position="249"/>
        <end position="310"/>
    </location>
</feature>
<dbReference type="InterPro" id="IPR013083">
    <property type="entry name" value="Znf_RING/FYVE/PHD"/>
</dbReference>
<feature type="region of interest" description="Disordered" evidence="4">
    <location>
        <begin position="158"/>
        <end position="192"/>
    </location>
</feature>
<sequence length="405" mass="45319">MLRSFALCPRPHFHSTANRIASFLHPRNHHPICLSKPKEEWLRREESKGEVACGKEGGAGTEREVEAQEGQGRERRLPQGQNPESIPERDKGDKGGRGNGWLRGCPGRVGKEAAGGEKVEVVVWCAWIRLLSVEDGDVFGITCDHTNVVGLVMESEMQKQQNNENSIQPRNDTETEIQEDGDSSLKSVEPKTSGQVKAVLEASLKSVEPETSSQVKAVLEAELKSVEPETSSQVKAVLEAEEDTDFVIDVERAEKICRICHLSSENMELIQLGCGCKDQLGVSHLHCAQTWFNHRGNRQCEICGKTVKNITGIQETRIFTVEWNEMRLVRSAAIPSGQHLVNVLDEVNEIVPITNIQTEIEKEKEMIQKDETKAGIDQLNIQKYQTPGRKMNSSLMKHYQNHSKQ</sequence>
<feature type="compositionally biased region" description="Basic and acidic residues" evidence="4">
    <location>
        <begin position="61"/>
        <end position="77"/>
    </location>
</feature>
<comment type="caution">
    <text evidence="6">The sequence shown here is derived from an EMBL/GenBank/DDBJ whole genome shotgun (WGS) entry which is preliminary data.</text>
</comment>
<dbReference type="Gene3D" id="3.30.40.10">
    <property type="entry name" value="Zinc/RING finger domain, C3HC4 (zinc finger)"/>
    <property type="match status" value="1"/>
</dbReference>
<dbReference type="SUPFAM" id="SSF57850">
    <property type="entry name" value="RING/U-box"/>
    <property type="match status" value="1"/>
</dbReference>
<proteinExistence type="predicted"/>
<evidence type="ECO:0000256" key="1">
    <source>
        <dbReference type="ARBA" id="ARBA00022723"/>
    </source>
</evidence>
<dbReference type="AlphaFoldDB" id="A0A7J0FLK6"/>